<dbReference type="PaxDb" id="39947-A0A0P0WIG5"/>
<evidence type="ECO:0000256" key="1">
    <source>
        <dbReference type="SAM" id="MobiDB-lite"/>
    </source>
</evidence>
<reference evidence="2 3" key="2">
    <citation type="journal article" date="2013" name="Plant Cell Physiol.">
        <title>Rice Annotation Project Database (RAP-DB): an integrative and interactive database for rice genomics.</title>
        <authorList>
            <person name="Sakai H."/>
            <person name="Lee S.S."/>
            <person name="Tanaka T."/>
            <person name="Numa H."/>
            <person name="Kim J."/>
            <person name="Kawahara Y."/>
            <person name="Wakimoto H."/>
            <person name="Yang C.C."/>
            <person name="Iwamoto M."/>
            <person name="Abe T."/>
            <person name="Yamada Y."/>
            <person name="Muto A."/>
            <person name="Inokuchi H."/>
            <person name="Ikemura T."/>
            <person name="Matsumoto T."/>
            <person name="Sasaki T."/>
            <person name="Itoh T."/>
        </authorList>
    </citation>
    <scope>NUCLEOTIDE SEQUENCE [LARGE SCALE GENOMIC DNA]</scope>
    <source>
        <strain evidence="3">cv. Nipponbare</strain>
    </source>
</reference>
<evidence type="ECO:0000313" key="3">
    <source>
        <dbReference type="Proteomes" id="UP000059680"/>
    </source>
</evidence>
<accession>A0A0P0WIG5</accession>
<dbReference type="Proteomes" id="UP000059680">
    <property type="component" value="Chromosome 5"/>
</dbReference>
<dbReference type="EMBL" id="AP014961">
    <property type="protein sequence ID" value="BAS92493.1"/>
    <property type="molecule type" value="Genomic_DNA"/>
</dbReference>
<keyword evidence="3" id="KW-1185">Reference proteome</keyword>
<reference evidence="2 3" key="3">
    <citation type="journal article" date="2013" name="Rice">
        <title>Improvement of the Oryza sativa Nipponbare reference genome using next generation sequence and optical map data.</title>
        <authorList>
            <person name="Kawahara Y."/>
            <person name="de la Bastide M."/>
            <person name="Hamilton J.P."/>
            <person name="Kanamori H."/>
            <person name="McCombie W.R."/>
            <person name="Ouyang S."/>
            <person name="Schwartz D.C."/>
            <person name="Tanaka T."/>
            <person name="Wu J."/>
            <person name="Zhou S."/>
            <person name="Childs K.L."/>
            <person name="Davidson R.M."/>
            <person name="Lin H."/>
            <person name="Quesada-Ocampo L."/>
            <person name="Vaillancourt B."/>
            <person name="Sakai H."/>
            <person name="Lee S.S."/>
            <person name="Kim J."/>
            <person name="Numa H."/>
            <person name="Itoh T."/>
            <person name="Buell C.R."/>
            <person name="Matsumoto T."/>
        </authorList>
    </citation>
    <scope>NUCLEOTIDE SEQUENCE [LARGE SCALE GENOMIC DNA]</scope>
    <source>
        <strain evidence="3">cv. Nipponbare</strain>
    </source>
</reference>
<feature type="compositionally biased region" description="Polar residues" evidence="1">
    <location>
        <begin position="25"/>
        <end position="40"/>
    </location>
</feature>
<feature type="region of interest" description="Disordered" evidence="1">
    <location>
        <begin position="1"/>
        <end position="87"/>
    </location>
</feature>
<reference evidence="3" key="1">
    <citation type="journal article" date="2005" name="Nature">
        <title>The map-based sequence of the rice genome.</title>
        <authorList>
            <consortium name="International rice genome sequencing project (IRGSP)"/>
            <person name="Matsumoto T."/>
            <person name="Wu J."/>
            <person name="Kanamori H."/>
            <person name="Katayose Y."/>
            <person name="Fujisawa M."/>
            <person name="Namiki N."/>
            <person name="Mizuno H."/>
            <person name="Yamamoto K."/>
            <person name="Antonio B.A."/>
            <person name="Baba T."/>
            <person name="Sakata K."/>
            <person name="Nagamura Y."/>
            <person name="Aoki H."/>
            <person name="Arikawa K."/>
            <person name="Arita K."/>
            <person name="Bito T."/>
            <person name="Chiden Y."/>
            <person name="Fujitsuka N."/>
            <person name="Fukunaka R."/>
            <person name="Hamada M."/>
            <person name="Harada C."/>
            <person name="Hayashi A."/>
            <person name="Hijishita S."/>
            <person name="Honda M."/>
            <person name="Hosokawa S."/>
            <person name="Ichikawa Y."/>
            <person name="Idonuma A."/>
            <person name="Iijima M."/>
            <person name="Ikeda M."/>
            <person name="Ikeno M."/>
            <person name="Ito K."/>
            <person name="Ito S."/>
            <person name="Ito T."/>
            <person name="Ito Y."/>
            <person name="Ito Y."/>
            <person name="Iwabuchi A."/>
            <person name="Kamiya K."/>
            <person name="Karasawa W."/>
            <person name="Kurita K."/>
            <person name="Katagiri S."/>
            <person name="Kikuta A."/>
            <person name="Kobayashi H."/>
            <person name="Kobayashi N."/>
            <person name="Machita K."/>
            <person name="Maehara T."/>
            <person name="Masukawa M."/>
            <person name="Mizubayashi T."/>
            <person name="Mukai Y."/>
            <person name="Nagasaki H."/>
            <person name="Nagata Y."/>
            <person name="Naito S."/>
            <person name="Nakashima M."/>
            <person name="Nakama Y."/>
            <person name="Nakamichi Y."/>
            <person name="Nakamura M."/>
            <person name="Meguro A."/>
            <person name="Negishi M."/>
            <person name="Ohta I."/>
            <person name="Ohta T."/>
            <person name="Okamoto M."/>
            <person name="Ono N."/>
            <person name="Saji S."/>
            <person name="Sakaguchi M."/>
            <person name="Sakai K."/>
            <person name="Shibata M."/>
            <person name="Shimokawa T."/>
            <person name="Song J."/>
            <person name="Takazaki Y."/>
            <person name="Terasawa K."/>
            <person name="Tsugane M."/>
            <person name="Tsuji K."/>
            <person name="Ueda S."/>
            <person name="Waki K."/>
            <person name="Yamagata H."/>
            <person name="Yamamoto M."/>
            <person name="Yamamoto S."/>
            <person name="Yamane H."/>
            <person name="Yoshiki S."/>
            <person name="Yoshihara R."/>
            <person name="Yukawa K."/>
            <person name="Zhong H."/>
            <person name="Yano M."/>
            <person name="Yuan Q."/>
            <person name="Ouyang S."/>
            <person name="Liu J."/>
            <person name="Jones K.M."/>
            <person name="Gansberger K."/>
            <person name="Moffat K."/>
            <person name="Hill J."/>
            <person name="Bera J."/>
            <person name="Fadrosh D."/>
            <person name="Jin S."/>
            <person name="Johri S."/>
            <person name="Kim M."/>
            <person name="Overton L."/>
            <person name="Reardon M."/>
            <person name="Tsitrin T."/>
            <person name="Vuong H."/>
            <person name="Weaver B."/>
            <person name="Ciecko A."/>
            <person name="Tallon L."/>
            <person name="Jackson J."/>
            <person name="Pai G."/>
            <person name="Aken S.V."/>
            <person name="Utterback T."/>
            <person name="Reidmuller S."/>
            <person name="Feldblyum T."/>
            <person name="Hsiao J."/>
            <person name="Zismann V."/>
            <person name="Iobst S."/>
            <person name="de Vazeille A.R."/>
            <person name="Buell C.R."/>
            <person name="Ying K."/>
            <person name="Li Y."/>
            <person name="Lu T."/>
            <person name="Huang Y."/>
            <person name="Zhao Q."/>
            <person name="Feng Q."/>
            <person name="Zhang L."/>
            <person name="Zhu J."/>
            <person name="Weng Q."/>
            <person name="Mu J."/>
            <person name="Lu Y."/>
            <person name="Fan D."/>
            <person name="Liu Y."/>
            <person name="Guan J."/>
            <person name="Zhang Y."/>
            <person name="Yu S."/>
            <person name="Liu X."/>
            <person name="Zhang Y."/>
            <person name="Hong G."/>
            <person name="Han B."/>
            <person name="Choisne N."/>
            <person name="Demange N."/>
            <person name="Orjeda G."/>
            <person name="Samain S."/>
            <person name="Cattolico L."/>
            <person name="Pelletier E."/>
            <person name="Couloux A."/>
            <person name="Segurens B."/>
            <person name="Wincker P."/>
            <person name="D'Hont A."/>
            <person name="Scarpelli C."/>
            <person name="Weissenbach J."/>
            <person name="Salanoubat M."/>
            <person name="Quetier F."/>
            <person name="Yu Y."/>
            <person name="Kim H.R."/>
            <person name="Rambo T."/>
            <person name="Currie J."/>
            <person name="Collura K."/>
            <person name="Luo M."/>
            <person name="Yang T."/>
            <person name="Ammiraju J.S.S."/>
            <person name="Engler F."/>
            <person name="Soderlund C."/>
            <person name="Wing R.A."/>
            <person name="Palmer L.E."/>
            <person name="de la Bastide M."/>
            <person name="Spiegel L."/>
            <person name="Nascimento L."/>
            <person name="Zutavern T."/>
            <person name="O'Shaughnessy A."/>
            <person name="Dike S."/>
            <person name="Dedhia N."/>
            <person name="Preston R."/>
            <person name="Balija V."/>
            <person name="McCombie W.R."/>
            <person name="Chow T."/>
            <person name="Chen H."/>
            <person name="Chung M."/>
            <person name="Chen C."/>
            <person name="Shaw J."/>
            <person name="Wu H."/>
            <person name="Hsiao K."/>
            <person name="Chao Y."/>
            <person name="Chu M."/>
            <person name="Cheng C."/>
            <person name="Hour A."/>
            <person name="Lee P."/>
            <person name="Lin S."/>
            <person name="Lin Y."/>
            <person name="Liou J."/>
            <person name="Liu S."/>
            <person name="Hsing Y."/>
            <person name="Raghuvanshi S."/>
            <person name="Mohanty A."/>
            <person name="Bharti A.K."/>
            <person name="Gaur A."/>
            <person name="Gupta V."/>
            <person name="Kumar D."/>
            <person name="Ravi V."/>
            <person name="Vij S."/>
            <person name="Kapur A."/>
            <person name="Khurana P."/>
            <person name="Khurana P."/>
            <person name="Khurana J.P."/>
            <person name="Tyagi A.K."/>
            <person name="Gaikwad K."/>
            <person name="Singh A."/>
            <person name="Dalal V."/>
            <person name="Srivastava S."/>
            <person name="Dixit A."/>
            <person name="Pal A.K."/>
            <person name="Ghazi I.A."/>
            <person name="Yadav M."/>
            <person name="Pandit A."/>
            <person name="Bhargava A."/>
            <person name="Sureshbabu K."/>
            <person name="Batra K."/>
            <person name="Sharma T.R."/>
            <person name="Mohapatra T."/>
            <person name="Singh N.K."/>
            <person name="Messing J."/>
            <person name="Nelson A.B."/>
            <person name="Fuks G."/>
            <person name="Kavchok S."/>
            <person name="Keizer G."/>
            <person name="Linton E."/>
            <person name="Llaca V."/>
            <person name="Song R."/>
            <person name="Tanyolac B."/>
            <person name="Young S."/>
            <person name="Ho-Il K."/>
            <person name="Hahn J.H."/>
            <person name="Sangsakoo G."/>
            <person name="Vanavichit A."/>
            <person name="de Mattos Luiz.A.T."/>
            <person name="Zimmer P.D."/>
            <person name="Malone G."/>
            <person name="Dellagostin O."/>
            <person name="de Oliveira A.C."/>
            <person name="Bevan M."/>
            <person name="Bancroft I."/>
            <person name="Minx P."/>
            <person name="Cordum H."/>
            <person name="Wilson R."/>
            <person name="Cheng Z."/>
            <person name="Jin W."/>
            <person name="Jiang J."/>
            <person name="Leong S.A."/>
            <person name="Iwama H."/>
            <person name="Gojobori T."/>
            <person name="Itoh T."/>
            <person name="Niimura Y."/>
            <person name="Fujii Y."/>
            <person name="Habara T."/>
            <person name="Sakai H."/>
            <person name="Sato Y."/>
            <person name="Wilson G."/>
            <person name="Kumar K."/>
            <person name="McCouch S."/>
            <person name="Juretic N."/>
            <person name="Hoen D."/>
            <person name="Wright S."/>
            <person name="Bruskiewich R."/>
            <person name="Bureau T."/>
            <person name="Miyao A."/>
            <person name="Hirochika H."/>
            <person name="Nishikawa T."/>
            <person name="Kadowaki K."/>
            <person name="Sugiura M."/>
            <person name="Burr B."/>
            <person name="Sasaki T."/>
        </authorList>
    </citation>
    <scope>NUCLEOTIDE SEQUENCE [LARGE SCALE GENOMIC DNA]</scope>
    <source>
        <strain evidence="3">cv. Nipponbare</strain>
    </source>
</reference>
<proteinExistence type="predicted"/>
<evidence type="ECO:0000313" key="2">
    <source>
        <dbReference type="EMBL" id="BAS92493.1"/>
    </source>
</evidence>
<gene>
    <name evidence="2" type="ordered locus">Os05g0171750</name>
    <name evidence="2" type="ORF">OSNPB_050171750</name>
</gene>
<organism evidence="2 3">
    <name type="scientific">Oryza sativa subsp. japonica</name>
    <name type="common">Rice</name>
    <dbReference type="NCBI Taxonomy" id="39947"/>
    <lineage>
        <taxon>Eukaryota</taxon>
        <taxon>Viridiplantae</taxon>
        <taxon>Streptophyta</taxon>
        <taxon>Embryophyta</taxon>
        <taxon>Tracheophyta</taxon>
        <taxon>Spermatophyta</taxon>
        <taxon>Magnoliopsida</taxon>
        <taxon>Liliopsida</taxon>
        <taxon>Poales</taxon>
        <taxon>Poaceae</taxon>
        <taxon>BOP clade</taxon>
        <taxon>Oryzoideae</taxon>
        <taxon>Oryzeae</taxon>
        <taxon>Oryzinae</taxon>
        <taxon>Oryza</taxon>
        <taxon>Oryza sativa</taxon>
    </lineage>
</organism>
<sequence length="107" mass="11554">METRLMSDSPLLSSWRRSKVAGNGEASSRTSIALTAQSHWRQAHRSLNGGGGGAPGGRGASSGWRGAPGDGTLTRHRSTRTYRDNGMRKLKKQVAMPHARINLPLYV</sequence>
<name>A0A0P0WIG5_ORYSJ</name>
<dbReference type="AlphaFoldDB" id="A0A0P0WIG5"/>
<protein>
    <submittedName>
        <fullName evidence="2">Os05g0171750 protein</fullName>
    </submittedName>
</protein>
<feature type="compositionally biased region" description="Gly residues" evidence="1">
    <location>
        <begin position="48"/>
        <end position="60"/>
    </location>
</feature>
<dbReference type="InParanoid" id="A0A0P0WIG5"/>